<accession>A0ABY9JXA9</accession>
<reference evidence="2 3" key="1">
    <citation type="submission" date="2023-06" db="EMBL/GenBank/DDBJ databases">
        <title>Five Gram-positive bacteria isolated from mangrove sediments in Shenzhen, Guangdong, China.</title>
        <authorList>
            <person name="Yu S."/>
            <person name="Zheng W."/>
            <person name="Huang Y."/>
        </authorList>
    </citation>
    <scope>NUCLEOTIDE SEQUENCE [LARGE SCALE GENOMIC DNA]</scope>
    <source>
        <strain evidence="2 3">SaN35-3</strain>
    </source>
</reference>
<dbReference type="RefSeq" id="WP_226538965.1">
    <property type="nucleotide sequence ID" value="NZ_CP129013.1"/>
</dbReference>
<dbReference type="Proteomes" id="UP001197974">
    <property type="component" value="Chromosome"/>
</dbReference>
<protein>
    <submittedName>
        <fullName evidence="2">Uncharacterized protein</fullName>
    </submittedName>
</protein>
<evidence type="ECO:0000313" key="3">
    <source>
        <dbReference type="Proteomes" id="UP001197974"/>
    </source>
</evidence>
<feature type="transmembrane region" description="Helical" evidence="1">
    <location>
        <begin position="60"/>
        <end position="80"/>
    </location>
</feature>
<name>A0ABY9JXA9_9BACI</name>
<gene>
    <name evidence="2" type="ORF">LC087_02745</name>
</gene>
<keyword evidence="1" id="KW-1133">Transmembrane helix</keyword>
<feature type="transmembrane region" description="Helical" evidence="1">
    <location>
        <begin position="34"/>
        <end position="54"/>
    </location>
</feature>
<keyword evidence="1" id="KW-0472">Membrane</keyword>
<proteinExistence type="predicted"/>
<evidence type="ECO:0000313" key="2">
    <source>
        <dbReference type="EMBL" id="WLR43142.1"/>
    </source>
</evidence>
<dbReference type="EMBL" id="CP129013">
    <property type="protein sequence ID" value="WLR43142.1"/>
    <property type="molecule type" value="Genomic_DNA"/>
</dbReference>
<evidence type="ECO:0000256" key="1">
    <source>
        <dbReference type="SAM" id="Phobius"/>
    </source>
</evidence>
<feature type="transmembrane region" description="Helical" evidence="1">
    <location>
        <begin position="6"/>
        <end position="27"/>
    </location>
</feature>
<keyword evidence="3" id="KW-1185">Reference proteome</keyword>
<organism evidence="2 3">
    <name type="scientific">Bacillus carboniphilus</name>
    <dbReference type="NCBI Taxonomy" id="86663"/>
    <lineage>
        <taxon>Bacteria</taxon>
        <taxon>Bacillati</taxon>
        <taxon>Bacillota</taxon>
        <taxon>Bacilli</taxon>
        <taxon>Bacillales</taxon>
        <taxon>Bacillaceae</taxon>
        <taxon>Bacillus</taxon>
    </lineage>
</organism>
<keyword evidence="1" id="KW-0812">Transmembrane</keyword>
<sequence length="90" mass="10518">MDRGSLYYHYLSFLCLLYAGSGLGFIYSSEHFTFSLAFVFNYFIIGFGLLLISITESKSYYIFIIKTGLTIQLAFPLYYYSIYSLLEYLQ</sequence>